<dbReference type="EC" id="2.7.7.6" evidence="2 11"/>
<proteinExistence type="inferred from homology"/>
<evidence type="ECO:0000256" key="6">
    <source>
        <dbReference type="ARBA" id="ARBA00022695"/>
    </source>
</evidence>
<evidence type="ECO:0000256" key="9">
    <source>
        <dbReference type="ARBA" id="ARBA00030998"/>
    </source>
</evidence>
<evidence type="ECO:0000313" key="13">
    <source>
        <dbReference type="EMBL" id="QJE72588.1"/>
    </source>
</evidence>
<dbReference type="HAMAP" id="MF_00366">
    <property type="entry name" value="RNApol_bact_RpoZ"/>
    <property type="match status" value="1"/>
</dbReference>
<comment type="subunit">
    <text evidence="11">The RNAP catalytic core consists of 2 alpha, 1 beta, 1 beta' and 1 omega subunit. When a sigma factor is associated with the core the holoenzyme is formed, which can initiate transcription.</text>
</comment>
<evidence type="ECO:0000256" key="3">
    <source>
        <dbReference type="ARBA" id="ARBA00013725"/>
    </source>
</evidence>
<dbReference type="PANTHER" id="PTHR34476">
    <property type="entry name" value="DNA-DIRECTED RNA POLYMERASE SUBUNIT OMEGA"/>
    <property type="match status" value="1"/>
</dbReference>
<keyword evidence="4 11" id="KW-0240">DNA-directed RNA polymerase</keyword>
<dbReference type="KEGG" id="acru:HHL28_05280"/>
<gene>
    <name evidence="11" type="primary">rpoZ</name>
    <name evidence="13" type="ORF">HHL28_05280</name>
</gene>
<accession>A0A858R5A6</accession>
<sequence>MARVTVEDCVLKVPNRFELVMMAAQRARDIAAGSPLSVDRDNDKNPVVALREIAEETVVLDNLKNALIKGHQRVAEQDEPEEEIVELMAGENAWSAMDTGRGDAGELGDEEGDAVADAADSSDEGDMDIPLADLADEDGI</sequence>
<keyword evidence="6 11" id="KW-0548">Nucleotidyltransferase</keyword>
<evidence type="ECO:0000256" key="10">
    <source>
        <dbReference type="ARBA" id="ARBA00048552"/>
    </source>
</evidence>
<evidence type="ECO:0000256" key="1">
    <source>
        <dbReference type="ARBA" id="ARBA00006711"/>
    </source>
</evidence>
<dbReference type="SMART" id="SM01409">
    <property type="entry name" value="RNA_pol_Rpb6"/>
    <property type="match status" value="1"/>
</dbReference>
<protein>
    <recommendedName>
        <fullName evidence="3 11">DNA-directed RNA polymerase subunit omega</fullName>
        <shortName evidence="11">RNAP omega subunit</shortName>
        <ecNumber evidence="2 11">2.7.7.6</ecNumber>
    </recommendedName>
    <alternativeName>
        <fullName evidence="9 11">RNA polymerase omega subunit</fullName>
    </alternativeName>
    <alternativeName>
        <fullName evidence="8 11">Transcriptase subunit omega</fullName>
    </alternativeName>
</protein>
<dbReference type="Proteomes" id="UP000501891">
    <property type="component" value="Chromosome"/>
</dbReference>
<dbReference type="InterPro" id="IPR036161">
    <property type="entry name" value="RPB6/omega-like_sf"/>
</dbReference>
<evidence type="ECO:0000313" key="14">
    <source>
        <dbReference type="Proteomes" id="UP000501891"/>
    </source>
</evidence>
<dbReference type="GO" id="GO:0000428">
    <property type="term" value="C:DNA-directed RNA polymerase complex"/>
    <property type="evidence" value="ECO:0007669"/>
    <property type="project" value="UniProtKB-KW"/>
</dbReference>
<dbReference type="GO" id="GO:0006351">
    <property type="term" value="P:DNA-templated transcription"/>
    <property type="evidence" value="ECO:0007669"/>
    <property type="project" value="UniProtKB-UniRule"/>
</dbReference>
<dbReference type="Pfam" id="PF01192">
    <property type="entry name" value="RNA_pol_Rpb6"/>
    <property type="match status" value="1"/>
</dbReference>
<feature type="region of interest" description="Disordered" evidence="12">
    <location>
        <begin position="96"/>
        <end position="140"/>
    </location>
</feature>
<dbReference type="SUPFAM" id="SSF63562">
    <property type="entry name" value="RPB6/omega subunit-like"/>
    <property type="match status" value="1"/>
</dbReference>
<evidence type="ECO:0000256" key="4">
    <source>
        <dbReference type="ARBA" id="ARBA00022478"/>
    </source>
</evidence>
<dbReference type="NCBIfam" id="TIGR00690">
    <property type="entry name" value="rpoZ"/>
    <property type="match status" value="1"/>
</dbReference>
<comment type="function">
    <text evidence="11">Promotes RNA polymerase assembly. Latches the N- and C-terminal regions of the beta' subunit thereby facilitating its interaction with the beta and alpha subunits.</text>
</comment>
<dbReference type="GO" id="GO:0003677">
    <property type="term" value="F:DNA binding"/>
    <property type="evidence" value="ECO:0007669"/>
    <property type="project" value="UniProtKB-UniRule"/>
</dbReference>
<evidence type="ECO:0000256" key="12">
    <source>
        <dbReference type="SAM" id="MobiDB-lite"/>
    </source>
</evidence>
<dbReference type="InterPro" id="IPR006110">
    <property type="entry name" value="Pol_omega/Rpo6/RPB6"/>
</dbReference>
<evidence type="ECO:0000256" key="2">
    <source>
        <dbReference type="ARBA" id="ARBA00012418"/>
    </source>
</evidence>
<evidence type="ECO:0000256" key="11">
    <source>
        <dbReference type="HAMAP-Rule" id="MF_00366"/>
    </source>
</evidence>
<name>A0A858R5A6_9PROT</name>
<reference evidence="13" key="1">
    <citation type="submission" date="2020-04" db="EMBL/GenBank/DDBJ databases">
        <title>A desert anoxygenic phototrophic bacterium fixes CO2 using RubisCO under aerobic conditions.</title>
        <authorList>
            <person name="Tang K."/>
        </authorList>
    </citation>
    <scope>NUCLEOTIDE SEQUENCE [LARGE SCALE GENOMIC DNA]</scope>
    <source>
        <strain evidence="13">MIMtkB3</strain>
    </source>
</reference>
<dbReference type="Gene3D" id="3.90.940.10">
    <property type="match status" value="1"/>
</dbReference>
<evidence type="ECO:0000256" key="5">
    <source>
        <dbReference type="ARBA" id="ARBA00022679"/>
    </source>
</evidence>
<organism evidence="13 14">
    <name type="scientific">Aerophototrophica crusticola</name>
    <dbReference type="NCBI Taxonomy" id="1709002"/>
    <lineage>
        <taxon>Bacteria</taxon>
        <taxon>Pseudomonadati</taxon>
        <taxon>Pseudomonadota</taxon>
        <taxon>Alphaproteobacteria</taxon>
        <taxon>Rhodospirillales</taxon>
        <taxon>Rhodospirillaceae</taxon>
        <taxon>Aerophototrophica</taxon>
    </lineage>
</organism>
<evidence type="ECO:0000256" key="7">
    <source>
        <dbReference type="ARBA" id="ARBA00023163"/>
    </source>
</evidence>
<evidence type="ECO:0000256" key="8">
    <source>
        <dbReference type="ARBA" id="ARBA00029924"/>
    </source>
</evidence>
<dbReference type="EMBL" id="CP051775">
    <property type="protein sequence ID" value="QJE72588.1"/>
    <property type="molecule type" value="Genomic_DNA"/>
</dbReference>
<dbReference type="PANTHER" id="PTHR34476:SF1">
    <property type="entry name" value="DNA-DIRECTED RNA POLYMERASE SUBUNIT OMEGA"/>
    <property type="match status" value="1"/>
</dbReference>
<keyword evidence="7 11" id="KW-0804">Transcription</keyword>
<feature type="compositionally biased region" description="Acidic residues" evidence="12">
    <location>
        <begin position="106"/>
        <end position="127"/>
    </location>
</feature>
<comment type="similarity">
    <text evidence="1 11">Belongs to the RNA polymerase subunit omega family.</text>
</comment>
<dbReference type="AlphaFoldDB" id="A0A858R5A6"/>
<comment type="catalytic activity">
    <reaction evidence="10 11">
        <text>RNA(n) + a ribonucleoside 5'-triphosphate = RNA(n+1) + diphosphate</text>
        <dbReference type="Rhea" id="RHEA:21248"/>
        <dbReference type="Rhea" id="RHEA-COMP:14527"/>
        <dbReference type="Rhea" id="RHEA-COMP:17342"/>
        <dbReference type="ChEBI" id="CHEBI:33019"/>
        <dbReference type="ChEBI" id="CHEBI:61557"/>
        <dbReference type="ChEBI" id="CHEBI:140395"/>
        <dbReference type="EC" id="2.7.7.6"/>
    </reaction>
</comment>
<keyword evidence="14" id="KW-1185">Reference proteome</keyword>
<dbReference type="InterPro" id="IPR003716">
    <property type="entry name" value="DNA-dir_RNA_pol_omega"/>
</dbReference>
<keyword evidence="5 11" id="KW-0808">Transferase</keyword>
<dbReference type="GO" id="GO:0003899">
    <property type="term" value="F:DNA-directed RNA polymerase activity"/>
    <property type="evidence" value="ECO:0007669"/>
    <property type="project" value="UniProtKB-UniRule"/>
</dbReference>